<dbReference type="SUPFAM" id="SSF55120">
    <property type="entry name" value="Pseudouridine synthase"/>
    <property type="match status" value="1"/>
</dbReference>
<dbReference type="InterPro" id="IPR006145">
    <property type="entry name" value="PsdUridine_synth_RsuA/RluA"/>
</dbReference>
<evidence type="ECO:0000256" key="2">
    <source>
        <dbReference type="ARBA" id="ARBA00022552"/>
    </source>
</evidence>
<keyword evidence="3" id="KW-0819">tRNA processing</keyword>
<dbReference type="EC" id="5.4.99.-" evidence="9"/>
<evidence type="ECO:0000256" key="7">
    <source>
        <dbReference type="ARBA" id="ARBA00037305"/>
    </source>
</evidence>
<name>A0A4R2KI63_9RHOB</name>
<dbReference type="PANTHER" id="PTHR21600:SF91">
    <property type="entry name" value="DUAL-SPECIFICITY RNA PSEUDOURIDINE SYNTHASE RLUA"/>
    <property type="match status" value="1"/>
</dbReference>
<dbReference type="InterPro" id="IPR050188">
    <property type="entry name" value="RluA_PseudoU_synthase"/>
</dbReference>
<accession>A0A4R2KI63</accession>
<dbReference type="GO" id="GO:0000455">
    <property type="term" value="P:enzyme-directed rRNA pseudouridine synthesis"/>
    <property type="evidence" value="ECO:0007669"/>
    <property type="project" value="TreeGrafter"/>
</dbReference>
<feature type="active site" evidence="8">
    <location>
        <position position="74"/>
    </location>
</feature>
<comment type="function">
    <text evidence="7">Dual specificity enzyme that catalyzes the synthesis of pseudouridine from uracil-746 in 23S ribosomal RNA and from uracil-32 in the anticodon stem and loop of transfer RNAs.</text>
</comment>
<dbReference type="Gene3D" id="3.30.2350.10">
    <property type="entry name" value="Pseudouridine synthase"/>
    <property type="match status" value="1"/>
</dbReference>
<sequence>MRPPAEPATAQAMTETYAPPDTPLEVIHQDHALLAVNKPQGLLSVPGKGAHLADCLLARVQAAFPEALLVHRLDRDTSGVMIFALTPQAQRHLGLQFEKRQTKKTYVARLWGRLDPRTGTVDLPLIVDWPNRPLQMVDHQNGKPAVTDWRVLRHEGDTTRVRLTPHTGRSHQLRVHMRELGHPILGDPFYAEGPARDAPRMMLHAEELRLRHPDGGRGMAFRVPCPF</sequence>
<dbReference type="PROSITE" id="PS01129">
    <property type="entry name" value="PSI_RLU"/>
    <property type="match status" value="1"/>
</dbReference>
<keyword evidence="2" id="KW-0698">rRNA processing</keyword>
<dbReference type="PANTHER" id="PTHR21600">
    <property type="entry name" value="MITOCHONDRIAL RNA PSEUDOURIDINE SYNTHASE"/>
    <property type="match status" value="1"/>
</dbReference>
<organism evidence="11 12">
    <name type="scientific">Rhodovulum euryhalinum</name>
    <dbReference type="NCBI Taxonomy" id="35805"/>
    <lineage>
        <taxon>Bacteria</taxon>
        <taxon>Pseudomonadati</taxon>
        <taxon>Pseudomonadota</taxon>
        <taxon>Alphaproteobacteria</taxon>
        <taxon>Rhodobacterales</taxon>
        <taxon>Paracoccaceae</taxon>
        <taxon>Rhodovulum</taxon>
    </lineage>
</organism>
<evidence type="ECO:0000256" key="5">
    <source>
        <dbReference type="ARBA" id="ARBA00036184"/>
    </source>
</evidence>
<reference evidence="11 12" key="1">
    <citation type="submission" date="2019-03" db="EMBL/GenBank/DDBJ databases">
        <title>Genomic Encyclopedia of Type Strains, Phase IV (KMG-IV): sequencing the most valuable type-strain genomes for metagenomic binning, comparative biology and taxonomic classification.</title>
        <authorList>
            <person name="Goeker M."/>
        </authorList>
    </citation>
    <scope>NUCLEOTIDE SEQUENCE [LARGE SCALE GENOMIC DNA]</scope>
    <source>
        <strain evidence="11 12">DSM 4868</strain>
    </source>
</reference>
<keyword evidence="12" id="KW-1185">Reference proteome</keyword>
<dbReference type="InterPro" id="IPR006224">
    <property type="entry name" value="PsdUridine_synth_RluA-like_CS"/>
</dbReference>
<keyword evidence="4 9" id="KW-0413">Isomerase</keyword>
<evidence type="ECO:0000313" key="11">
    <source>
        <dbReference type="EMBL" id="TCO73313.1"/>
    </source>
</evidence>
<dbReference type="EMBL" id="SLWW01000002">
    <property type="protein sequence ID" value="TCO73313.1"/>
    <property type="molecule type" value="Genomic_DNA"/>
</dbReference>
<dbReference type="AlphaFoldDB" id="A0A4R2KI63"/>
<dbReference type="CDD" id="cd02869">
    <property type="entry name" value="PseudoU_synth_RluA_like"/>
    <property type="match status" value="1"/>
</dbReference>
<comment type="function">
    <text evidence="9">Responsible for synthesis of pseudouridine from uracil.</text>
</comment>
<evidence type="ECO:0000256" key="1">
    <source>
        <dbReference type="ARBA" id="ARBA00010876"/>
    </source>
</evidence>
<dbReference type="Proteomes" id="UP000295142">
    <property type="component" value="Unassembled WGS sequence"/>
</dbReference>
<dbReference type="NCBIfam" id="TIGR00005">
    <property type="entry name" value="rluA_subfam"/>
    <property type="match status" value="1"/>
</dbReference>
<comment type="caution">
    <text evidence="11">The sequence shown here is derived from an EMBL/GenBank/DDBJ whole genome shotgun (WGS) entry which is preliminary data.</text>
</comment>
<evidence type="ECO:0000256" key="8">
    <source>
        <dbReference type="PIRSR" id="PIRSR606225-1"/>
    </source>
</evidence>
<dbReference type="GO" id="GO:0160151">
    <property type="term" value="F:tRNA pseudouridine(32) synthase activity"/>
    <property type="evidence" value="ECO:0007669"/>
    <property type="project" value="UniProtKB-EC"/>
</dbReference>
<comment type="catalytic activity">
    <reaction evidence="6">
        <text>uridine(746) in 23S rRNA = pseudouridine(746) in 23S rRNA</text>
        <dbReference type="Rhea" id="RHEA:42548"/>
        <dbReference type="Rhea" id="RHEA-COMP:10109"/>
        <dbReference type="Rhea" id="RHEA-COMP:10110"/>
        <dbReference type="ChEBI" id="CHEBI:65314"/>
        <dbReference type="ChEBI" id="CHEBI:65315"/>
        <dbReference type="EC" id="5.4.99.29"/>
    </reaction>
</comment>
<dbReference type="InterPro" id="IPR006225">
    <property type="entry name" value="PsdUridine_synth_RluC/D"/>
</dbReference>
<dbReference type="GO" id="GO:0160142">
    <property type="term" value="F:23S rRNA pseudouridine(746) synthase activity"/>
    <property type="evidence" value="ECO:0007669"/>
    <property type="project" value="UniProtKB-EC"/>
</dbReference>
<comment type="catalytic activity">
    <reaction evidence="5">
        <text>uridine(32) in tRNA = pseudouridine(32) in tRNA</text>
        <dbReference type="Rhea" id="RHEA:42544"/>
        <dbReference type="Rhea" id="RHEA-COMP:10107"/>
        <dbReference type="Rhea" id="RHEA-COMP:10108"/>
        <dbReference type="ChEBI" id="CHEBI:65314"/>
        <dbReference type="ChEBI" id="CHEBI:65315"/>
        <dbReference type="EC" id="5.4.99.28"/>
    </reaction>
</comment>
<comment type="catalytic activity">
    <reaction evidence="9">
        <text>a uridine in RNA = a pseudouridine in RNA</text>
        <dbReference type="Rhea" id="RHEA:48348"/>
        <dbReference type="Rhea" id="RHEA-COMP:12068"/>
        <dbReference type="Rhea" id="RHEA-COMP:12069"/>
        <dbReference type="ChEBI" id="CHEBI:65314"/>
        <dbReference type="ChEBI" id="CHEBI:65315"/>
    </reaction>
</comment>
<evidence type="ECO:0000256" key="4">
    <source>
        <dbReference type="ARBA" id="ARBA00023235"/>
    </source>
</evidence>
<comment type="similarity">
    <text evidence="1 9">Belongs to the pseudouridine synthase RluA family.</text>
</comment>
<evidence type="ECO:0000256" key="9">
    <source>
        <dbReference type="RuleBase" id="RU362028"/>
    </source>
</evidence>
<dbReference type="GO" id="GO:0003723">
    <property type="term" value="F:RNA binding"/>
    <property type="evidence" value="ECO:0007669"/>
    <property type="project" value="InterPro"/>
</dbReference>
<feature type="domain" description="Pseudouridine synthase RsuA/RluA-like" evidence="10">
    <location>
        <begin position="33"/>
        <end position="178"/>
    </location>
</feature>
<dbReference type="InterPro" id="IPR020103">
    <property type="entry name" value="PsdUridine_synth_cat_dom_sf"/>
</dbReference>
<dbReference type="GO" id="GO:0008033">
    <property type="term" value="P:tRNA processing"/>
    <property type="evidence" value="ECO:0007669"/>
    <property type="project" value="UniProtKB-KW"/>
</dbReference>
<evidence type="ECO:0000256" key="6">
    <source>
        <dbReference type="ARBA" id="ARBA00036916"/>
    </source>
</evidence>
<evidence type="ECO:0000256" key="3">
    <source>
        <dbReference type="ARBA" id="ARBA00022694"/>
    </source>
</evidence>
<dbReference type="Pfam" id="PF00849">
    <property type="entry name" value="PseudoU_synth_2"/>
    <property type="match status" value="1"/>
</dbReference>
<protein>
    <recommendedName>
        <fullName evidence="9">Pseudouridine synthase</fullName>
        <ecNumber evidence="9">5.4.99.-</ecNumber>
    </recommendedName>
</protein>
<proteinExistence type="inferred from homology"/>
<evidence type="ECO:0000313" key="12">
    <source>
        <dbReference type="Proteomes" id="UP000295142"/>
    </source>
</evidence>
<evidence type="ECO:0000259" key="10">
    <source>
        <dbReference type="Pfam" id="PF00849"/>
    </source>
</evidence>
<gene>
    <name evidence="11" type="ORF">EV655_10277</name>
</gene>